<dbReference type="AlphaFoldDB" id="A0A251X849"/>
<name>A0A251X849_9GAMM</name>
<dbReference type="Proteomes" id="UP000194798">
    <property type="component" value="Unassembled WGS sequence"/>
</dbReference>
<proteinExistence type="predicted"/>
<organism evidence="1 2">
    <name type="scientific">Thioflexithrix psekupsensis</name>
    <dbReference type="NCBI Taxonomy" id="1570016"/>
    <lineage>
        <taxon>Bacteria</taxon>
        <taxon>Pseudomonadati</taxon>
        <taxon>Pseudomonadota</taxon>
        <taxon>Gammaproteobacteria</taxon>
        <taxon>Thiotrichales</taxon>
        <taxon>Thioflexithrix</taxon>
    </lineage>
</organism>
<evidence type="ECO:0000313" key="2">
    <source>
        <dbReference type="Proteomes" id="UP000194798"/>
    </source>
</evidence>
<dbReference type="EMBL" id="MSLT01000012">
    <property type="protein sequence ID" value="OUD13853.1"/>
    <property type="molecule type" value="Genomic_DNA"/>
</dbReference>
<protein>
    <recommendedName>
        <fullName evidence="3">DUF4398 domain-containing protein</fullName>
    </recommendedName>
</protein>
<comment type="caution">
    <text evidence="1">The sequence shown here is derived from an EMBL/GenBank/DDBJ whole genome shotgun (WGS) entry which is preliminary data.</text>
</comment>
<reference evidence="1 2" key="1">
    <citation type="submission" date="2016-12" db="EMBL/GenBank/DDBJ databases">
        <title>Thioflexothrix psekupsii D3 genome sequencing and assembly.</title>
        <authorList>
            <person name="Fomenkov A."/>
            <person name="Vincze T."/>
            <person name="Grabovich M."/>
            <person name="Anton B.P."/>
            <person name="Dubinina G."/>
            <person name="Orlova M."/>
            <person name="Belousova E."/>
            <person name="Roberts R.J."/>
        </authorList>
    </citation>
    <scope>NUCLEOTIDE SEQUENCE [LARGE SCALE GENOMIC DNA]</scope>
    <source>
        <strain evidence="1">D3</strain>
    </source>
</reference>
<accession>A0A251X849</accession>
<evidence type="ECO:0000313" key="1">
    <source>
        <dbReference type="EMBL" id="OUD13853.1"/>
    </source>
</evidence>
<dbReference type="RefSeq" id="WP_086487634.1">
    <property type="nucleotide sequence ID" value="NZ_MSLT01000012.1"/>
</dbReference>
<dbReference type="PROSITE" id="PS51257">
    <property type="entry name" value="PROKAR_LIPOPROTEIN"/>
    <property type="match status" value="1"/>
</dbReference>
<gene>
    <name evidence="1" type="ORF">TPSD3_05760</name>
</gene>
<sequence length="208" mass="23319">MRTIHYFLFSTIFTLAGCTTLLPTQEMSDARQALQAAQLVQAEKYAHQQVQMATFKLSHAELNFSAGNVQSAREHALSAKEAAIAAHTMAVALVRAENVLHTLHHYDTQAAEALKATLEQARHAAETGDVRSTLFYADDTYRAAKQRLNPYYLTEVEQWLHTWQQQHPQLSDEQMELVQAIQAALANQNGNKARDLFLMLSTSPFPIP</sequence>
<evidence type="ECO:0008006" key="3">
    <source>
        <dbReference type="Google" id="ProtNLM"/>
    </source>
</evidence>
<keyword evidence="2" id="KW-1185">Reference proteome</keyword>
<dbReference type="Gene3D" id="1.20.1270.390">
    <property type="match status" value="1"/>
</dbReference>